<dbReference type="InterPro" id="IPR036291">
    <property type="entry name" value="NAD(P)-bd_dom_sf"/>
</dbReference>
<dbReference type="EMBL" id="PVTD01000014">
    <property type="protein sequence ID" value="PRY20262.1"/>
    <property type="molecule type" value="Genomic_DNA"/>
</dbReference>
<evidence type="ECO:0000313" key="3">
    <source>
        <dbReference type="Proteomes" id="UP000239480"/>
    </source>
</evidence>
<feature type="domain" description="NAD(P)-binding" evidence="1">
    <location>
        <begin position="18"/>
        <end position="199"/>
    </location>
</feature>
<name>A0A2T0RGK1_9RHOB</name>
<dbReference type="AlphaFoldDB" id="A0A2T0RGK1"/>
<comment type="caution">
    <text evidence="2">The sequence shown here is derived from an EMBL/GenBank/DDBJ whole genome shotgun (WGS) entry which is preliminary data.</text>
</comment>
<evidence type="ECO:0000313" key="2">
    <source>
        <dbReference type="EMBL" id="PRY20262.1"/>
    </source>
</evidence>
<keyword evidence="3" id="KW-1185">Reference proteome</keyword>
<dbReference type="Pfam" id="PF13460">
    <property type="entry name" value="NAD_binding_10"/>
    <property type="match status" value="1"/>
</dbReference>
<evidence type="ECO:0000259" key="1">
    <source>
        <dbReference type="Pfam" id="PF13460"/>
    </source>
</evidence>
<organism evidence="2 3">
    <name type="scientific">Aliiruegeria haliotis</name>
    <dbReference type="NCBI Taxonomy" id="1280846"/>
    <lineage>
        <taxon>Bacteria</taxon>
        <taxon>Pseudomonadati</taxon>
        <taxon>Pseudomonadota</taxon>
        <taxon>Alphaproteobacteria</taxon>
        <taxon>Rhodobacterales</taxon>
        <taxon>Roseobacteraceae</taxon>
        <taxon>Aliiruegeria</taxon>
    </lineage>
</organism>
<protein>
    <submittedName>
        <fullName evidence="2">Uncharacterized protein YbjT (DUF2867 family)</fullName>
    </submittedName>
</protein>
<dbReference type="InterPro" id="IPR016040">
    <property type="entry name" value="NAD(P)-bd_dom"/>
</dbReference>
<dbReference type="InterPro" id="IPR051207">
    <property type="entry name" value="ComplexI_NDUFA9_subunit"/>
</dbReference>
<accession>A0A2T0RGK1</accession>
<proteinExistence type="predicted"/>
<dbReference type="SUPFAM" id="SSF51735">
    <property type="entry name" value="NAD(P)-binding Rossmann-fold domains"/>
    <property type="match status" value="1"/>
</dbReference>
<dbReference type="GO" id="GO:0044877">
    <property type="term" value="F:protein-containing complex binding"/>
    <property type="evidence" value="ECO:0007669"/>
    <property type="project" value="TreeGrafter"/>
</dbReference>
<gene>
    <name evidence="2" type="ORF">CLV78_11447</name>
</gene>
<dbReference type="PANTHER" id="PTHR12126:SF11">
    <property type="entry name" value="NADH DEHYDROGENASE [UBIQUINONE] 1 ALPHA SUBCOMPLEX SUBUNIT 9, MITOCHONDRIAL"/>
    <property type="match status" value="1"/>
</dbReference>
<reference evidence="2 3" key="1">
    <citation type="submission" date="2018-03" db="EMBL/GenBank/DDBJ databases">
        <title>Genomic Encyclopedia of Archaeal and Bacterial Type Strains, Phase II (KMG-II): from individual species to whole genera.</title>
        <authorList>
            <person name="Goeker M."/>
        </authorList>
    </citation>
    <scope>NUCLEOTIDE SEQUENCE [LARGE SCALE GENOMIC DNA]</scope>
    <source>
        <strain evidence="2 3">DSM 29328</strain>
    </source>
</reference>
<dbReference type="PANTHER" id="PTHR12126">
    <property type="entry name" value="NADH-UBIQUINONE OXIDOREDUCTASE 39 KDA SUBUNIT-RELATED"/>
    <property type="match status" value="1"/>
</dbReference>
<dbReference type="Proteomes" id="UP000239480">
    <property type="component" value="Unassembled WGS sequence"/>
</dbReference>
<dbReference type="Gene3D" id="3.40.50.720">
    <property type="entry name" value="NAD(P)-binding Rossmann-like Domain"/>
    <property type="match status" value="1"/>
</dbReference>
<sequence>MTKQSEKDIAVKTVCIAGATGYLGRHLVREYLDRGWQVRALVRDRVKAAKSGLGGTLVEVQPTRAETLGVMAGADLVVSALGITRQRDGLSYRDVDYQANANLLDAACASGVGRFAYVHVLNAQTMRGVSLVEAKQAFVERLRQTDIAATVICPSGFFSDMEDFLNMARGGRVWIFGDGQRRLNPIHGADLASAAADAIEAGRVELPVGGPDVFTHEELARLAFDTLERPMRLTRLPDGLRRAVLAILPYVTPAHVSGPARFFLSAMGADMVGERHGKRHLADHFRQMVNGD</sequence>
<dbReference type="CDD" id="cd05243">
    <property type="entry name" value="SDR_a5"/>
    <property type="match status" value="1"/>
</dbReference>